<feature type="region of interest" description="Disordered" evidence="2">
    <location>
        <begin position="59"/>
        <end position="247"/>
    </location>
</feature>
<evidence type="ECO:0000313" key="4">
    <source>
        <dbReference type="EMBL" id="CAD9608332.1"/>
    </source>
</evidence>
<accession>A0A7S2PP44</accession>
<dbReference type="PANTHER" id="PTHR13297:SF5">
    <property type="entry name" value="TBC1 DOMAIN FAMILY MEMBER 23"/>
    <property type="match status" value="1"/>
</dbReference>
<protein>
    <recommendedName>
        <fullName evidence="3">Rhodanese domain-containing protein</fullName>
    </recommendedName>
</protein>
<evidence type="ECO:0000256" key="2">
    <source>
        <dbReference type="SAM" id="MobiDB-lite"/>
    </source>
</evidence>
<feature type="coiled-coil region" evidence="1">
    <location>
        <begin position="660"/>
        <end position="704"/>
    </location>
</feature>
<feature type="region of interest" description="Disordered" evidence="2">
    <location>
        <begin position="1088"/>
        <end position="1134"/>
    </location>
</feature>
<dbReference type="GO" id="GO:0042147">
    <property type="term" value="P:retrograde transport, endosome to Golgi"/>
    <property type="evidence" value="ECO:0007669"/>
    <property type="project" value="InterPro"/>
</dbReference>
<evidence type="ECO:0000259" key="3">
    <source>
        <dbReference type="PROSITE" id="PS50206"/>
    </source>
</evidence>
<feature type="compositionally biased region" description="Low complexity" evidence="2">
    <location>
        <begin position="188"/>
        <end position="216"/>
    </location>
</feature>
<gene>
    <name evidence="4" type="ORF">LDAN0321_LOCUS19083</name>
</gene>
<dbReference type="GO" id="GO:0099041">
    <property type="term" value="P:vesicle tethering to Golgi"/>
    <property type="evidence" value="ECO:0007669"/>
    <property type="project" value="TreeGrafter"/>
</dbReference>
<feature type="compositionally biased region" description="Polar residues" evidence="2">
    <location>
        <begin position="1206"/>
        <end position="1225"/>
    </location>
</feature>
<dbReference type="InterPro" id="IPR036873">
    <property type="entry name" value="Rhodanese-like_dom_sf"/>
</dbReference>
<dbReference type="InterPro" id="IPR039755">
    <property type="entry name" value="TBC1D23"/>
</dbReference>
<feature type="compositionally biased region" description="Basic residues" evidence="2">
    <location>
        <begin position="1088"/>
        <end position="1097"/>
    </location>
</feature>
<feature type="compositionally biased region" description="Basic and acidic residues" evidence="2">
    <location>
        <begin position="166"/>
        <end position="187"/>
    </location>
</feature>
<feature type="compositionally biased region" description="Basic and acidic residues" evidence="2">
    <location>
        <begin position="1194"/>
        <end position="1205"/>
    </location>
</feature>
<dbReference type="PROSITE" id="PS50206">
    <property type="entry name" value="RHODANESE_3"/>
    <property type="match status" value="1"/>
</dbReference>
<dbReference type="EMBL" id="HBGY01030672">
    <property type="protein sequence ID" value="CAD9608332.1"/>
    <property type="molecule type" value="Transcribed_RNA"/>
</dbReference>
<keyword evidence="1" id="KW-0175">Coiled coil</keyword>
<name>A0A7S2PP44_9STRA</name>
<dbReference type="InterPro" id="IPR001763">
    <property type="entry name" value="Rhodanese-like_dom"/>
</dbReference>
<feature type="compositionally biased region" description="Low complexity" evidence="2">
    <location>
        <begin position="1162"/>
        <end position="1173"/>
    </location>
</feature>
<sequence>MEHTTDNTDDLDGMFETNDLDNILSTQEAEGGAYDETTNEFLDWLDSDDANATGNCDHLAAPSTTNDDQHQNASFDFDKDILGEEEKEEDDTVVKVKEEQEQELIRSDDMQDIVAHQSEPKKEEVVVDPVATIMDDEPLPEITNDNHNHNNEKEERDGNDNGNDNGKGKDVAVAVEEARNVDVEEKTTTTVVNAADDADTTNSNSNSSNGNRNGNGNEEESSKAEVESASLTDGKEEDCEEEKEEEEVAVVVVDDPVPVVVNKASPPTVATVITPTPTTSVEDRNAAAEVNRSEGNSLTSLADLVRSQSSTLQQIHAACKAAEYEIGAEDRPHLWTKATCGGKTFSVVADSSIAESFSNSAAAIIAEGLTSDESRLKGCAGLCRKLAEQVASFHCSVSFSSSDSDSNVEHLQEELAALLVYHQHSWQNDEPALLSVASVVLAAGITSPVSGIVLRNIIPTFMPLMGLGKVNERVLAMKALHKKFYLLTCYHLPLLVQHLDRYAPGWYWPKGPHQHGGSTPSSLSDNAEDKSAATEIARNIEDYGALPSFWFASCFAGGSLGVDKLVLLWDILLSRGDSSLKFFLGLAVLEKHAESLLLTKGGDVRMKLEELLCLHAESSEEPMEFVKDWLMRAENLVDSSPKSIVDQMNEVEDVAISSTNKRLEQKIEDEAKENLKKEAERKRAAELAEELRRSEDANTETNKKRLKAYYEKYNPGKAGDVDKIIMHYKGRLDHLERNLTSKYGEGFQPILPSKSLIYSLTENANFMSSIQRMSSGDDGAIDNRSALLENGGVSFKISASEVLPSIFSRKSGKGKSIVEMKDSVKYILVDARDRNKASVNGRFPTAVHIPVQMFLDPDLIKDSMEMFESIRGTIHICILGDGIESIPELYDVPLNDKAKEVAMDDHANTNLCALFMIKKGFPFVSILDGGFAAAHSWLIREGPLHALDVSTLLVDYGIQSEWALLEKGVKEREICLKEMEEESTLIKKMRLEIIQRNMSASVAKIIVAGEVPRPLFNTQRPLFSDVTSDIQAKTSKFFNKKERGAPVEDAQKGFGGLSLNAKGEAANDGSSAATVSKTSFGQKFRKPFGKFGTKKTTKPPLAAAGGSVTDGSSMGSASSDEGTAAALAAKENDKGPSFPFDKKKLFGGFRKYKKMDDDAPASSHSEPSNVSSSEQPLFKKNPFGKFGRKPKWSLSREEKVKREPSPTRSNSSETSEQEISFNNVPANEVAAFDIGDLSDDEY</sequence>
<organism evidence="4">
    <name type="scientific">Leptocylindrus danicus</name>
    <dbReference type="NCBI Taxonomy" id="163516"/>
    <lineage>
        <taxon>Eukaryota</taxon>
        <taxon>Sar</taxon>
        <taxon>Stramenopiles</taxon>
        <taxon>Ochrophyta</taxon>
        <taxon>Bacillariophyta</taxon>
        <taxon>Coscinodiscophyceae</taxon>
        <taxon>Chaetocerotophycidae</taxon>
        <taxon>Leptocylindrales</taxon>
        <taxon>Leptocylindraceae</taxon>
        <taxon>Leptocylindrus</taxon>
    </lineage>
</organism>
<feature type="compositionally biased region" description="Basic and acidic residues" evidence="2">
    <location>
        <begin position="144"/>
        <end position="159"/>
    </location>
</feature>
<feature type="compositionally biased region" description="Polar residues" evidence="2">
    <location>
        <begin position="1109"/>
        <end position="1121"/>
    </location>
</feature>
<evidence type="ECO:0000256" key="1">
    <source>
        <dbReference type="SAM" id="Coils"/>
    </source>
</evidence>
<feature type="domain" description="Rhodanese" evidence="3">
    <location>
        <begin position="822"/>
        <end position="946"/>
    </location>
</feature>
<dbReference type="GO" id="GO:0005829">
    <property type="term" value="C:cytosol"/>
    <property type="evidence" value="ECO:0007669"/>
    <property type="project" value="GOC"/>
</dbReference>
<dbReference type="SUPFAM" id="SSF52821">
    <property type="entry name" value="Rhodanese/Cell cycle control phosphatase"/>
    <property type="match status" value="1"/>
</dbReference>
<reference evidence="4" key="1">
    <citation type="submission" date="2021-01" db="EMBL/GenBank/DDBJ databases">
        <authorList>
            <person name="Corre E."/>
            <person name="Pelletier E."/>
            <person name="Niang G."/>
            <person name="Scheremetjew M."/>
            <person name="Finn R."/>
            <person name="Kale V."/>
            <person name="Holt S."/>
            <person name="Cochrane G."/>
            <person name="Meng A."/>
            <person name="Brown T."/>
            <person name="Cohen L."/>
        </authorList>
    </citation>
    <scope>NUCLEOTIDE SEQUENCE</scope>
    <source>
        <strain evidence="4">B650</strain>
    </source>
</reference>
<dbReference type="PANTHER" id="PTHR13297">
    <property type="entry name" value="TBC1 DOMAIN FAMILY MEMBER 23-RELATED"/>
    <property type="match status" value="1"/>
</dbReference>
<dbReference type="Gene3D" id="1.10.472.80">
    <property type="entry name" value="Ypt/Rab-GAP domain of gyp1p, domain 3"/>
    <property type="match status" value="1"/>
</dbReference>
<feature type="compositionally biased region" description="Basic and acidic residues" evidence="2">
    <location>
        <begin position="92"/>
        <end position="109"/>
    </location>
</feature>
<dbReference type="GO" id="GO:0005802">
    <property type="term" value="C:trans-Golgi network"/>
    <property type="evidence" value="ECO:0007669"/>
    <property type="project" value="TreeGrafter"/>
</dbReference>
<feature type="compositionally biased region" description="Polar residues" evidence="2">
    <location>
        <begin position="62"/>
        <end position="74"/>
    </location>
</feature>
<proteinExistence type="predicted"/>
<feature type="region of interest" description="Disordered" evidence="2">
    <location>
        <begin position="1154"/>
        <end position="1242"/>
    </location>
</feature>
<feature type="compositionally biased region" description="Acidic residues" evidence="2">
    <location>
        <begin position="235"/>
        <end position="247"/>
    </location>
</feature>
<dbReference type="AlphaFoldDB" id="A0A7S2PP44"/>